<evidence type="ECO:0000313" key="3">
    <source>
        <dbReference type="Proteomes" id="UP000296049"/>
    </source>
</evidence>
<dbReference type="Proteomes" id="UP000296049">
    <property type="component" value="Unassembled WGS sequence"/>
</dbReference>
<accession>R0KPW1</accession>
<evidence type="ECO:0000256" key="1">
    <source>
        <dbReference type="SAM" id="MobiDB-lite"/>
    </source>
</evidence>
<evidence type="ECO:0000313" key="2">
    <source>
        <dbReference type="EMBL" id="EOA95263.1"/>
    </source>
</evidence>
<feature type="region of interest" description="Disordered" evidence="1">
    <location>
        <begin position="40"/>
        <end position="59"/>
    </location>
</feature>
<protein>
    <submittedName>
        <fullName evidence="2">Uncharacterized protein</fullName>
    </submittedName>
</protein>
<keyword evidence="3" id="KW-1185">Reference proteome</keyword>
<dbReference type="AlphaFoldDB" id="R0KPW1"/>
<reference evidence="3" key="1">
    <citation type="journal article" date="2013" name="Nat. Genet.">
        <title>The duck genome and transcriptome provide insight into an avian influenza virus reservoir species.</title>
        <authorList>
            <person name="Huang Y."/>
            <person name="Li Y."/>
            <person name="Burt D.W."/>
            <person name="Chen H."/>
            <person name="Zhang Y."/>
            <person name="Qian W."/>
            <person name="Kim H."/>
            <person name="Gan S."/>
            <person name="Zhao Y."/>
            <person name="Li J."/>
            <person name="Yi K."/>
            <person name="Feng H."/>
            <person name="Zhu P."/>
            <person name="Li B."/>
            <person name="Liu Q."/>
            <person name="Fairley S."/>
            <person name="Magor K.E."/>
            <person name="Du Z."/>
            <person name="Hu X."/>
            <person name="Goodman L."/>
            <person name="Tafer H."/>
            <person name="Vignal A."/>
            <person name="Lee T."/>
            <person name="Kim K.W."/>
            <person name="Sheng Z."/>
            <person name="An Y."/>
            <person name="Searle S."/>
            <person name="Herrero J."/>
            <person name="Groenen M.A."/>
            <person name="Crooijmans R.P."/>
            <person name="Faraut T."/>
            <person name="Cai Q."/>
            <person name="Webster R.G."/>
            <person name="Aldridge J.R."/>
            <person name="Warren W.C."/>
            <person name="Bartschat S."/>
            <person name="Kehr S."/>
            <person name="Marz M."/>
            <person name="Stadler P.F."/>
            <person name="Smith J."/>
            <person name="Kraus R.H."/>
            <person name="Zhao Y."/>
            <person name="Ren L."/>
            <person name="Fei J."/>
            <person name="Morisson M."/>
            <person name="Kaiser P."/>
            <person name="Griffin D.K."/>
            <person name="Rao M."/>
            <person name="Pitel F."/>
            <person name="Wang J."/>
            <person name="Li N."/>
        </authorList>
    </citation>
    <scope>NUCLEOTIDE SEQUENCE [LARGE SCALE GENOMIC DNA]</scope>
</reference>
<organism evidence="2 3">
    <name type="scientific">Anas platyrhynchos</name>
    <name type="common">Mallard</name>
    <name type="synonym">Anas boschas</name>
    <dbReference type="NCBI Taxonomy" id="8839"/>
    <lineage>
        <taxon>Eukaryota</taxon>
        <taxon>Metazoa</taxon>
        <taxon>Chordata</taxon>
        <taxon>Craniata</taxon>
        <taxon>Vertebrata</taxon>
        <taxon>Euteleostomi</taxon>
        <taxon>Archelosauria</taxon>
        <taxon>Archosauria</taxon>
        <taxon>Dinosauria</taxon>
        <taxon>Saurischia</taxon>
        <taxon>Theropoda</taxon>
        <taxon>Coelurosauria</taxon>
        <taxon>Aves</taxon>
        <taxon>Neognathae</taxon>
        <taxon>Galloanserae</taxon>
        <taxon>Anseriformes</taxon>
        <taxon>Anatidae</taxon>
        <taxon>Anatinae</taxon>
        <taxon>Anas</taxon>
    </lineage>
</organism>
<gene>
    <name evidence="2" type="ORF">Anapl_16854</name>
</gene>
<proteinExistence type="predicted"/>
<sequence length="87" mass="10056">MAPVDGVRERCERPRQQLPALIWQSRPPRAEDYSELNLTKDDCANSPEELSEDRAHREMIPHEVTGSLAEIKCDFPFTRLKPEPARQ</sequence>
<dbReference type="EMBL" id="KB744348">
    <property type="protein sequence ID" value="EOA95263.1"/>
    <property type="molecule type" value="Genomic_DNA"/>
</dbReference>
<name>R0KPW1_ANAPL</name>